<keyword evidence="3" id="KW-0597">Phosphoprotein</keyword>
<gene>
    <name evidence="11" type="ORF">GSY69_12130</name>
</gene>
<evidence type="ECO:0000256" key="5">
    <source>
        <dbReference type="ARBA" id="ARBA00022741"/>
    </source>
</evidence>
<dbReference type="AlphaFoldDB" id="A0A6N9HB12"/>
<evidence type="ECO:0000256" key="6">
    <source>
        <dbReference type="ARBA" id="ARBA00022777"/>
    </source>
</evidence>
<evidence type="ECO:0000259" key="10">
    <source>
        <dbReference type="Pfam" id="PF07730"/>
    </source>
</evidence>
<comment type="catalytic activity">
    <reaction evidence="1">
        <text>ATP + protein L-histidine = ADP + protein N-phospho-L-histidine.</text>
        <dbReference type="EC" id="2.7.13.3"/>
    </reaction>
</comment>
<dbReference type="PANTHER" id="PTHR24421:SF10">
    <property type="entry name" value="NITRATE_NITRITE SENSOR PROTEIN NARQ"/>
    <property type="match status" value="1"/>
</dbReference>
<dbReference type="Proteomes" id="UP000469215">
    <property type="component" value="Unassembled WGS sequence"/>
</dbReference>
<keyword evidence="4" id="KW-0808">Transferase</keyword>
<evidence type="ECO:0000256" key="4">
    <source>
        <dbReference type="ARBA" id="ARBA00022679"/>
    </source>
</evidence>
<keyword evidence="8" id="KW-0902">Two-component regulatory system</keyword>
<dbReference type="CDD" id="cd16917">
    <property type="entry name" value="HATPase_UhpB-NarQ-NarX-like"/>
    <property type="match status" value="1"/>
</dbReference>
<dbReference type="EC" id="2.7.13.3" evidence="2"/>
<evidence type="ECO:0000256" key="9">
    <source>
        <dbReference type="SAM" id="Phobius"/>
    </source>
</evidence>
<keyword evidence="9" id="KW-0812">Transmembrane</keyword>
<evidence type="ECO:0000256" key="7">
    <source>
        <dbReference type="ARBA" id="ARBA00022840"/>
    </source>
</evidence>
<evidence type="ECO:0000256" key="2">
    <source>
        <dbReference type="ARBA" id="ARBA00012438"/>
    </source>
</evidence>
<evidence type="ECO:0000256" key="8">
    <source>
        <dbReference type="ARBA" id="ARBA00023012"/>
    </source>
</evidence>
<dbReference type="Gene3D" id="3.30.565.10">
    <property type="entry name" value="Histidine kinase-like ATPase, C-terminal domain"/>
    <property type="match status" value="1"/>
</dbReference>
<dbReference type="InterPro" id="IPR036890">
    <property type="entry name" value="HATPase_C_sf"/>
</dbReference>
<feature type="transmembrane region" description="Helical" evidence="9">
    <location>
        <begin position="135"/>
        <end position="154"/>
    </location>
</feature>
<reference evidence="11 12" key="1">
    <citation type="submission" date="2020-01" db="EMBL/GenBank/DDBJ databases">
        <authorList>
            <person name="Deng T."/>
        </authorList>
    </citation>
    <scope>NUCLEOTIDE SEQUENCE [LARGE SCALE GENOMIC DNA]</scope>
    <source>
        <strain evidence="11 12">5221</strain>
    </source>
</reference>
<keyword evidence="7" id="KW-0067">ATP-binding</keyword>
<name>A0A6N9HB12_9MICO</name>
<evidence type="ECO:0000313" key="11">
    <source>
        <dbReference type="EMBL" id="MYM20684.1"/>
    </source>
</evidence>
<dbReference type="GO" id="GO:0046983">
    <property type="term" value="F:protein dimerization activity"/>
    <property type="evidence" value="ECO:0007669"/>
    <property type="project" value="InterPro"/>
</dbReference>
<proteinExistence type="predicted"/>
<feature type="transmembrane region" description="Helical" evidence="9">
    <location>
        <begin position="70"/>
        <end position="96"/>
    </location>
</feature>
<evidence type="ECO:0000313" key="12">
    <source>
        <dbReference type="Proteomes" id="UP000469215"/>
    </source>
</evidence>
<dbReference type="SUPFAM" id="SSF55874">
    <property type="entry name" value="ATPase domain of HSP90 chaperone/DNA topoisomerase II/histidine kinase"/>
    <property type="match status" value="1"/>
</dbReference>
<dbReference type="GO" id="GO:0000155">
    <property type="term" value="F:phosphorelay sensor kinase activity"/>
    <property type="evidence" value="ECO:0007669"/>
    <property type="project" value="InterPro"/>
</dbReference>
<feature type="transmembrane region" description="Helical" evidence="9">
    <location>
        <begin position="18"/>
        <end position="38"/>
    </location>
</feature>
<dbReference type="EMBL" id="WWEQ01000068">
    <property type="protein sequence ID" value="MYM20684.1"/>
    <property type="molecule type" value="Genomic_DNA"/>
</dbReference>
<keyword evidence="9" id="KW-1133">Transmembrane helix</keyword>
<dbReference type="InterPro" id="IPR050482">
    <property type="entry name" value="Sensor_HK_TwoCompSys"/>
</dbReference>
<keyword evidence="9" id="KW-0472">Membrane</keyword>
<dbReference type="RefSeq" id="WP_160954098.1">
    <property type="nucleotide sequence ID" value="NZ_WWEQ01000068.1"/>
</dbReference>
<accession>A0A6N9HB12</accession>
<feature type="domain" description="Signal transduction histidine kinase subgroup 3 dimerisation and phosphoacceptor" evidence="10">
    <location>
        <begin position="185"/>
        <end position="251"/>
    </location>
</feature>
<evidence type="ECO:0000256" key="1">
    <source>
        <dbReference type="ARBA" id="ARBA00000085"/>
    </source>
</evidence>
<keyword evidence="5" id="KW-0547">Nucleotide-binding</keyword>
<organism evidence="11 12">
    <name type="scientific">Brevibacterium rongguiense</name>
    <dbReference type="NCBI Taxonomy" id="2695267"/>
    <lineage>
        <taxon>Bacteria</taxon>
        <taxon>Bacillati</taxon>
        <taxon>Actinomycetota</taxon>
        <taxon>Actinomycetes</taxon>
        <taxon>Micrococcales</taxon>
        <taxon>Brevibacteriaceae</taxon>
        <taxon>Brevibacterium</taxon>
    </lineage>
</organism>
<dbReference type="PANTHER" id="PTHR24421">
    <property type="entry name" value="NITRATE/NITRITE SENSOR PROTEIN NARX-RELATED"/>
    <property type="match status" value="1"/>
</dbReference>
<feature type="transmembrane region" description="Helical" evidence="9">
    <location>
        <begin position="44"/>
        <end position="63"/>
    </location>
</feature>
<dbReference type="GO" id="GO:0016020">
    <property type="term" value="C:membrane"/>
    <property type="evidence" value="ECO:0007669"/>
    <property type="project" value="InterPro"/>
</dbReference>
<comment type="caution">
    <text evidence="11">The sequence shown here is derived from an EMBL/GenBank/DDBJ whole genome shotgun (WGS) entry which is preliminary data.</text>
</comment>
<keyword evidence="12" id="KW-1185">Reference proteome</keyword>
<dbReference type="GO" id="GO:0005524">
    <property type="term" value="F:ATP binding"/>
    <property type="evidence" value="ECO:0007669"/>
    <property type="project" value="UniProtKB-KW"/>
</dbReference>
<protein>
    <recommendedName>
        <fullName evidence="2">histidine kinase</fullName>
        <ecNumber evidence="2">2.7.13.3</ecNumber>
    </recommendedName>
</protein>
<feature type="transmembrane region" description="Helical" evidence="9">
    <location>
        <begin position="108"/>
        <end position="128"/>
    </location>
</feature>
<dbReference type="InterPro" id="IPR011712">
    <property type="entry name" value="Sig_transdc_His_kin_sub3_dim/P"/>
</dbReference>
<dbReference type="Pfam" id="PF07730">
    <property type="entry name" value="HisKA_3"/>
    <property type="match status" value="1"/>
</dbReference>
<dbReference type="Gene3D" id="1.20.5.1930">
    <property type="match status" value="1"/>
</dbReference>
<evidence type="ECO:0000256" key="3">
    <source>
        <dbReference type="ARBA" id="ARBA00022553"/>
    </source>
</evidence>
<sequence>MTVGDAAPGFGRNRAALALVRSGVGIAAVTTALIVIPVGTLPTLFAALAIAVWAALSVCAALGRRVPLPLAALGVLAASLALTGSLGLTAVPLAIVLVRTLAEPQRPAWHGAALAVLTALALVGAALTPHGREDLRWLPVQLAMVGVMAALGAARRQVRRSELAAARAREVELEATARWQVLADRQALARELHDVLAHSLGGLVVQLDAAEALLESGRADDAARTVGAARALAATGLSEARDAVAQLREPPAEAPARSASLSAAVDPLVAEARGLGMEVRAQAGPDDAVSPVAAAAFHRAAQEALTNARKHAPGQPVDLAYAVCDGWATLDVANALSFAPGALAESGGGNGLRGMRERFAQLPGGELSAGTADGAFSLHARARAEGCPE</sequence>
<keyword evidence="6 11" id="KW-0418">Kinase</keyword>